<evidence type="ECO:0000313" key="1">
    <source>
        <dbReference type="EMBL" id="KFN04116.1"/>
    </source>
</evidence>
<dbReference type="EMBL" id="JMQC01000008">
    <property type="protein sequence ID" value="KFN04116.1"/>
    <property type="molecule type" value="Genomic_DNA"/>
</dbReference>
<reference evidence="1 2" key="1">
    <citation type="submission" date="2014-04" db="EMBL/GenBank/DDBJ databases">
        <authorList>
            <person name="Bishop-Lilly K.A."/>
            <person name="Broomall S.M."/>
            <person name="Chain P.S."/>
            <person name="Chertkov O."/>
            <person name="Coyne S.R."/>
            <person name="Daligault H.E."/>
            <person name="Davenport K.W."/>
            <person name="Erkkila T."/>
            <person name="Frey K.G."/>
            <person name="Gibbons H.S."/>
            <person name="Gu W."/>
            <person name="Jaissle J."/>
            <person name="Johnson S.L."/>
            <person name="Koroleva G.I."/>
            <person name="Ladner J.T."/>
            <person name="Lo C.-C."/>
            <person name="Minogue T.D."/>
            <person name="Munk C."/>
            <person name="Palacios G.F."/>
            <person name="Redden C.L."/>
            <person name="Rosenzweig C.N."/>
            <person name="Scholz M.B."/>
            <person name="Teshima H."/>
            <person name="Xu Y."/>
        </authorList>
    </citation>
    <scope>NUCLEOTIDE SEQUENCE [LARGE SCALE GENOMIC DNA]</scope>
    <source>
        <strain evidence="1 2">BHP</strain>
    </source>
</reference>
<keyword evidence="1" id="KW-0121">Carboxypeptidase</keyword>
<evidence type="ECO:0000313" key="2">
    <source>
        <dbReference type="Proteomes" id="UP000029389"/>
    </source>
</evidence>
<dbReference type="Proteomes" id="UP000029389">
    <property type="component" value="Unassembled WGS sequence"/>
</dbReference>
<dbReference type="GO" id="GO:0004180">
    <property type="term" value="F:carboxypeptidase activity"/>
    <property type="evidence" value="ECO:0007669"/>
    <property type="project" value="UniProtKB-KW"/>
</dbReference>
<name>A0A090ZIT8_9BACI</name>
<proteinExistence type="predicted"/>
<protein>
    <submittedName>
        <fullName evidence="1">Putative D-alanyl-D-alanine carboxypeptidase domain protein</fullName>
    </submittedName>
</protein>
<comment type="caution">
    <text evidence="1">The sequence shown here is derived from an EMBL/GenBank/DDBJ whole genome shotgun (WGS) entry which is preliminary data.</text>
</comment>
<keyword evidence="1" id="KW-0378">Hydrolase</keyword>
<dbReference type="PATRIC" id="fig|1405.8.peg.4266"/>
<organism evidence="1 2">
    <name type="scientific">Bacillus clarus</name>
    <dbReference type="NCBI Taxonomy" id="2338372"/>
    <lineage>
        <taxon>Bacteria</taxon>
        <taxon>Bacillati</taxon>
        <taxon>Bacillota</taxon>
        <taxon>Bacilli</taxon>
        <taxon>Bacillales</taxon>
        <taxon>Bacillaceae</taxon>
        <taxon>Bacillus</taxon>
        <taxon>Bacillus cereus group</taxon>
    </lineage>
</organism>
<keyword evidence="1" id="KW-0645">Protease</keyword>
<accession>A0A090ZIT8</accession>
<gene>
    <name evidence="1" type="ORF">DJ93_4155</name>
</gene>
<sequence>MQDEIEKIFKGMVGDSVYEYAGQKGGSTAFVLTNSFYSTDKKGNKVEIVFMSNDLDQITDRKLVNNLDYFIRDVATSAKFRGEL</sequence>
<dbReference type="AlphaFoldDB" id="A0A090ZIT8"/>